<evidence type="ECO:0000313" key="2">
    <source>
        <dbReference type="EMBL" id="GMN43619.1"/>
    </source>
</evidence>
<keyword evidence="1" id="KW-0812">Transmembrane</keyword>
<evidence type="ECO:0000313" key="3">
    <source>
        <dbReference type="Proteomes" id="UP001187192"/>
    </source>
</evidence>
<dbReference type="Gramene" id="FCD_00028431-RA">
    <property type="protein sequence ID" value="FCD_00028431-RA:cds"/>
    <property type="gene ID" value="FCD_00028431"/>
</dbReference>
<keyword evidence="3" id="KW-1185">Reference proteome</keyword>
<organism evidence="2 3">
    <name type="scientific">Ficus carica</name>
    <name type="common">Common fig</name>
    <dbReference type="NCBI Taxonomy" id="3494"/>
    <lineage>
        <taxon>Eukaryota</taxon>
        <taxon>Viridiplantae</taxon>
        <taxon>Streptophyta</taxon>
        <taxon>Embryophyta</taxon>
        <taxon>Tracheophyta</taxon>
        <taxon>Spermatophyta</taxon>
        <taxon>Magnoliopsida</taxon>
        <taxon>eudicotyledons</taxon>
        <taxon>Gunneridae</taxon>
        <taxon>Pentapetalae</taxon>
        <taxon>rosids</taxon>
        <taxon>fabids</taxon>
        <taxon>Rosales</taxon>
        <taxon>Moraceae</taxon>
        <taxon>Ficeae</taxon>
        <taxon>Ficus</taxon>
    </lineage>
</organism>
<sequence>MSDGINDENGEYTKLGLEEYLIKATTTVTCEPIYGFLPCTTNFWGLLFMVVVYEVLLSFGEQYVSTGSDLFFENFGTGIFGASIFHLLGTFPQVGLILGKFT</sequence>
<keyword evidence="1" id="KW-0472">Membrane</keyword>
<gene>
    <name evidence="2" type="ORF">TIFTF001_012836</name>
</gene>
<evidence type="ECO:0000256" key="1">
    <source>
        <dbReference type="SAM" id="Phobius"/>
    </source>
</evidence>
<reference evidence="2" key="1">
    <citation type="submission" date="2023-07" db="EMBL/GenBank/DDBJ databases">
        <title>draft genome sequence of fig (Ficus carica).</title>
        <authorList>
            <person name="Takahashi T."/>
            <person name="Nishimura K."/>
        </authorList>
    </citation>
    <scope>NUCLEOTIDE SEQUENCE</scope>
</reference>
<feature type="transmembrane region" description="Helical" evidence="1">
    <location>
        <begin position="79"/>
        <end position="99"/>
    </location>
</feature>
<dbReference type="Gramene" id="FCD_00027912-RA">
    <property type="protein sequence ID" value="FCD_00027912-RA:cds"/>
    <property type="gene ID" value="FCD_00027912"/>
</dbReference>
<proteinExistence type="predicted"/>
<accession>A0AA87ZTX4</accession>
<comment type="caution">
    <text evidence="2">The sequence shown here is derived from an EMBL/GenBank/DDBJ whole genome shotgun (WGS) entry which is preliminary data.</text>
</comment>
<protein>
    <submittedName>
        <fullName evidence="2">Uncharacterized protein</fullName>
    </submittedName>
</protein>
<keyword evidence="1" id="KW-1133">Transmembrane helix</keyword>
<name>A0AA87ZTX4_FICCA</name>
<dbReference type="AlphaFoldDB" id="A0AA87ZTX4"/>
<dbReference type="Proteomes" id="UP001187192">
    <property type="component" value="Unassembled WGS sequence"/>
</dbReference>
<dbReference type="EMBL" id="BTGU01000016">
    <property type="protein sequence ID" value="GMN43619.1"/>
    <property type="molecule type" value="Genomic_DNA"/>
</dbReference>
<feature type="transmembrane region" description="Helical" evidence="1">
    <location>
        <begin position="43"/>
        <end position="59"/>
    </location>
</feature>